<proteinExistence type="predicted"/>
<accession>A0ABU4VKW2</accession>
<dbReference type="EMBL" id="JAXAVX010000004">
    <property type="protein sequence ID" value="MDX8151982.1"/>
    <property type="molecule type" value="Genomic_DNA"/>
</dbReference>
<evidence type="ECO:0000313" key="2">
    <source>
        <dbReference type="Proteomes" id="UP001277761"/>
    </source>
</evidence>
<protein>
    <submittedName>
        <fullName evidence="1">Uncharacterized protein</fullName>
    </submittedName>
</protein>
<dbReference type="Proteomes" id="UP001277761">
    <property type="component" value="Unassembled WGS sequence"/>
</dbReference>
<comment type="caution">
    <text evidence="1">The sequence shown here is derived from an EMBL/GenBank/DDBJ whole genome shotgun (WGS) entry which is preliminary data.</text>
</comment>
<gene>
    <name evidence="1" type="ORF">SK069_10290</name>
</gene>
<evidence type="ECO:0000313" key="1">
    <source>
        <dbReference type="EMBL" id="MDX8151982.1"/>
    </source>
</evidence>
<dbReference type="RefSeq" id="WP_319954137.1">
    <property type="nucleotide sequence ID" value="NZ_JAXAVX010000004.1"/>
</dbReference>
<sequence>MPRNRKDQPPKLPTVTRTSDDGRFALELRCAMTAKTRTVYAQTFKGELSQAARTREDTWQRAVEFLFERLVVGWTIDDVPTTGQKQLLLRFRMASADERAWIRTALREHLAEWFPEMQAP</sequence>
<organism evidence="1 2">
    <name type="scientific">Patulibacter brassicae</name>
    <dbReference type="NCBI Taxonomy" id="1705717"/>
    <lineage>
        <taxon>Bacteria</taxon>
        <taxon>Bacillati</taxon>
        <taxon>Actinomycetota</taxon>
        <taxon>Thermoleophilia</taxon>
        <taxon>Solirubrobacterales</taxon>
        <taxon>Patulibacteraceae</taxon>
        <taxon>Patulibacter</taxon>
    </lineage>
</organism>
<reference evidence="1 2" key="1">
    <citation type="submission" date="2023-11" db="EMBL/GenBank/DDBJ databases">
        <authorList>
            <person name="Xu M."/>
            <person name="Jiang T."/>
        </authorList>
    </citation>
    <scope>NUCLEOTIDE SEQUENCE [LARGE SCALE GENOMIC DNA]</scope>
    <source>
        <strain evidence="1 2">SD</strain>
    </source>
</reference>
<name>A0ABU4VKW2_9ACTN</name>
<keyword evidence="2" id="KW-1185">Reference proteome</keyword>